<dbReference type="InterPro" id="IPR029063">
    <property type="entry name" value="SAM-dependent_MTases_sf"/>
</dbReference>
<dbReference type="PROSITE" id="PS51608">
    <property type="entry name" value="SAM_MT_UBIE"/>
    <property type="match status" value="1"/>
</dbReference>
<dbReference type="SUPFAM" id="SSF53335">
    <property type="entry name" value="S-adenosyl-L-methionine-dependent methyltransferases"/>
    <property type="match status" value="1"/>
</dbReference>
<dbReference type="GO" id="GO:0008757">
    <property type="term" value="F:S-adenosylmethionine-dependent methyltransferase activity"/>
    <property type="evidence" value="ECO:0007669"/>
    <property type="project" value="InterPro"/>
</dbReference>
<keyword evidence="3" id="KW-0949">S-adenosyl-L-methionine</keyword>
<dbReference type="InterPro" id="IPR013216">
    <property type="entry name" value="Methyltransf_11"/>
</dbReference>
<organism evidence="5 6">
    <name type="scientific">Methanosarcina spelaei</name>
    <dbReference type="NCBI Taxonomy" id="1036679"/>
    <lineage>
        <taxon>Archaea</taxon>
        <taxon>Methanobacteriati</taxon>
        <taxon>Methanobacteriota</taxon>
        <taxon>Stenosarchaea group</taxon>
        <taxon>Methanomicrobia</taxon>
        <taxon>Methanosarcinales</taxon>
        <taxon>Methanosarcinaceae</taxon>
        <taxon>Methanosarcina</taxon>
    </lineage>
</organism>
<keyword evidence="6" id="KW-1185">Reference proteome</keyword>
<comment type="caution">
    <text evidence="5">The sequence shown here is derived from an EMBL/GenBank/DDBJ whole genome shotgun (WGS) entry which is preliminary data.</text>
</comment>
<reference evidence="5 6" key="1">
    <citation type="journal article" date="2017" name="BMC Genomics">
        <title>Genomic analysis of methanogenic archaea reveals a shift towards energy conservation.</title>
        <authorList>
            <person name="Gilmore S.P."/>
            <person name="Henske J.K."/>
            <person name="Sexton J.A."/>
            <person name="Solomon K.V."/>
            <person name="Seppala S."/>
            <person name="Yoo J.I."/>
            <person name="Huyett L.M."/>
            <person name="Pressman A."/>
            <person name="Cogan J.Z."/>
            <person name="Kivenson V."/>
            <person name="Peng X."/>
            <person name="Tan Y."/>
            <person name="Valentine D.L."/>
            <person name="O'Malley M.A."/>
        </authorList>
    </citation>
    <scope>NUCLEOTIDE SEQUENCE [LARGE SCALE GENOMIC DNA]</scope>
    <source>
        <strain evidence="5 6">MC-15</strain>
    </source>
</reference>
<dbReference type="Pfam" id="PF08241">
    <property type="entry name" value="Methyltransf_11"/>
    <property type="match status" value="1"/>
</dbReference>
<dbReference type="EMBL" id="LMVP01000312">
    <property type="protein sequence ID" value="PAV12236.1"/>
    <property type="molecule type" value="Genomic_DNA"/>
</dbReference>
<evidence type="ECO:0000256" key="2">
    <source>
        <dbReference type="ARBA" id="ARBA00022679"/>
    </source>
</evidence>
<proteinExistence type="predicted"/>
<dbReference type="PANTHER" id="PTHR43591">
    <property type="entry name" value="METHYLTRANSFERASE"/>
    <property type="match status" value="1"/>
</dbReference>
<dbReference type="InterPro" id="IPR004033">
    <property type="entry name" value="UbiE/COQ5_MeTrFase"/>
</dbReference>
<gene>
    <name evidence="5" type="ORF">ASJ81_07235</name>
</gene>
<accession>A0A2A2HSI5</accession>
<keyword evidence="2 5" id="KW-0808">Transferase</keyword>
<feature type="domain" description="Methyltransferase type 11" evidence="4">
    <location>
        <begin position="32"/>
        <end position="133"/>
    </location>
</feature>
<evidence type="ECO:0000256" key="1">
    <source>
        <dbReference type="ARBA" id="ARBA00022603"/>
    </source>
</evidence>
<protein>
    <submittedName>
        <fullName evidence="5">Dimethylmenaquinone methyltransferase</fullName>
    </submittedName>
</protein>
<evidence type="ECO:0000256" key="3">
    <source>
        <dbReference type="ARBA" id="ARBA00022691"/>
    </source>
</evidence>
<dbReference type="Proteomes" id="UP000218164">
    <property type="component" value="Unassembled WGS sequence"/>
</dbReference>
<dbReference type="Gene3D" id="3.40.50.150">
    <property type="entry name" value="Vaccinia Virus protein VP39"/>
    <property type="match status" value="1"/>
</dbReference>
<dbReference type="OrthoDB" id="1018at2157"/>
<evidence type="ECO:0000313" key="5">
    <source>
        <dbReference type="EMBL" id="PAV12236.1"/>
    </source>
</evidence>
<dbReference type="PANTHER" id="PTHR43591:SF24">
    <property type="entry name" value="2-METHOXY-6-POLYPRENYL-1,4-BENZOQUINOL METHYLASE, MITOCHONDRIAL"/>
    <property type="match status" value="1"/>
</dbReference>
<dbReference type="AlphaFoldDB" id="A0A2A2HSI5"/>
<keyword evidence="1 5" id="KW-0489">Methyltransferase</keyword>
<name>A0A2A2HSI5_9EURY</name>
<dbReference type="CDD" id="cd02440">
    <property type="entry name" value="AdoMet_MTases"/>
    <property type="match status" value="1"/>
</dbReference>
<evidence type="ECO:0000259" key="4">
    <source>
        <dbReference type="Pfam" id="PF08241"/>
    </source>
</evidence>
<evidence type="ECO:0000313" key="6">
    <source>
        <dbReference type="Proteomes" id="UP000218164"/>
    </source>
</evidence>
<sequence length="180" mass="20357">MGFLLDSDFRKKLQPPDKLIKRSGIKEGMRILEVGCGSGAFTIFAARVSGIKGEVYALDIQPRMLMQLKKKLSRPENRDIKNIKLVEGDAHKLPFNDNSFDVVYTVTVLQELPDQNRALKEMKRVLKPGGILAVSEFLPDPDYPLKSTTIRLGEEAGFIQDKVEGNLWNYTVRFKAQKSM</sequence>
<dbReference type="GO" id="GO:0032259">
    <property type="term" value="P:methylation"/>
    <property type="evidence" value="ECO:0007669"/>
    <property type="project" value="UniProtKB-KW"/>
</dbReference>